<evidence type="ECO:0000256" key="2">
    <source>
        <dbReference type="ARBA" id="ARBA00022679"/>
    </source>
</evidence>
<dbReference type="PANTHER" id="PTHR31814:SF2">
    <property type="entry name" value="PHOSPHOMEVALONATE KINASE"/>
    <property type="match status" value="1"/>
</dbReference>
<dbReference type="GO" id="GO:0019287">
    <property type="term" value="P:isopentenyl diphosphate biosynthetic process, mevalonate pathway"/>
    <property type="evidence" value="ECO:0007669"/>
    <property type="project" value="TreeGrafter"/>
</dbReference>
<sequence>MQKFICSCPGKVLLAGGYAILNPNNHGISIAINARFRTEKIKLQEKNQIVFKSEQFSQEIKYSLHQISQSENIYFDAIFQILFENQLITDSWLIETKPDSAFYSLNQKNKITKLGLGSSAGLIVSCLGQFINDNEKLYQFASQANMIAQQNKGSGFDISTAIYGSQLFSKKEVKILDGLDKNYQILLIDLKQGQSTIKGINTIQKCLSENEKYNKYFLETSEKCVMELFYLLQQQKQVREKFLKLNQEYRSLLRELSQLANYDIEPKISTEIIDFSLSQPSALWGICPGAGGYDAIAILCKKVTEDEIDQINKFVKSKGYENAVHQYQIDHGIQREISII</sequence>
<proteinExistence type="predicted"/>
<evidence type="ECO:0000313" key="6">
    <source>
        <dbReference type="EMBL" id="CAD8079327.1"/>
    </source>
</evidence>
<organism evidence="6 7">
    <name type="scientific">Paramecium primaurelia</name>
    <dbReference type="NCBI Taxonomy" id="5886"/>
    <lineage>
        <taxon>Eukaryota</taxon>
        <taxon>Sar</taxon>
        <taxon>Alveolata</taxon>
        <taxon>Ciliophora</taxon>
        <taxon>Intramacronucleata</taxon>
        <taxon>Oligohymenophorea</taxon>
        <taxon>Peniculida</taxon>
        <taxon>Parameciidae</taxon>
        <taxon>Paramecium</taxon>
    </lineage>
</organism>
<dbReference type="PANTHER" id="PTHR31814">
    <property type="match status" value="1"/>
</dbReference>
<keyword evidence="7" id="KW-1185">Reference proteome</keyword>
<dbReference type="GO" id="GO:0005777">
    <property type="term" value="C:peroxisome"/>
    <property type="evidence" value="ECO:0007669"/>
    <property type="project" value="TreeGrafter"/>
</dbReference>
<keyword evidence="3" id="KW-0547">Nucleotide-binding</keyword>
<accession>A0A8S1MFZ4</accession>
<dbReference type="GO" id="GO:0010142">
    <property type="term" value="P:farnesyl diphosphate biosynthetic process, mevalonate pathway"/>
    <property type="evidence" value="ECO:0007669"/>
    <property type="project" value="TreeGrafter"/>
</dbReference>
<evidence type="ECO:0008006" key="8">
    <source>
        <dbReference type="Google" id="ProtNLM"/>
    </source>
</evidence>
<name>A0A8S1MFZ4_PARPR</name>
<dbReference type="GO" id="GO:0004631">
    <property type="term" value="F:phosphomevalonate kinase activity"/>
    <property type="evidence" value="ECO:0007669"/>
    <property type="project" value="TreeGrafter"/>
</dbReference>
<dbReference type="GO" id="GO:0005524">
    <property type="term" value="F:ATP binding"/>
    <property type="evidence" value="ECO:0007669"/>
    <property type="project" value="UniProtKB-KW"/>
</dbReference>
<evidence type="ECO:0000256" key="5">
    <source>
        <dbReference type="ARBA" id="ARBA00022840"/>
    </source>
</evidence>
<protein>
    <recommendedName>
        <fullName evidence="8">Phosphomevalonate kinase</fullName>
    </recommendedName>
</protein>
<reference evidence="6" key="1">
    <citation type="submission" date="2021-01" db="EMBL/GenBank/DDBJ databases">
        <authorList>
            <consortium name="Genoscope - CEA"/>
            <person name="William W."/>
        </authorList>
    </citation>
    <scope>NUCLEOTIDE SEQUENCE</scope>
</reference>
<comment type="caution">
    <text evidence="6">The sequence shown here is derived from an EMBL/GenBank/DDBJ whole genome shotgun (WGS) entry which is preliminary data.</text>
</comment>
<dbReference type="Proteomes" id="UP000688137">
    <property type="component" value="Unassembled WGS sequence"/>
</dbReference>
<dbReference type="AlphaFoldDB" id="A0A8S1MFZ4"/>
<evidence type="ECO:0000313" key="7">
    <source>
        <dbReference type="Proteomes" id="UP000688137"/>
    </source>
</evidence>
<gene>
    <name evidence="6" type="ORF">PPRIM_AZ9-3.1.T0610266</name>
</gene>
<dbReference type="EMBL" id="CAJJDM010000062">
    <property type="protein sequence ID" value="CAD8079327.1"/>
    <property type="molecule type" value="Genomic_DNA"/>
</dbReference>
<keyword evidence="2" id="KW-0808">Transferase</keyword>
<evidence type="ECO:0000256" key="4">
    <source>
        <dbReference type="ARBA" id="ARBA00022777"/>
    </source>
</evidence>
<keyword evidence="5" id="KW-0067">ATP-binding</keyword>
<dbReference type="OMA" id="QKFICSC"/>
<dbReference type="InterPro" id="IPR035102">
    <property type="entry name" value="Phosphomevalonate_kinase"/>
</dbReference>
<comment type="pathway">
    <text evidence="1">Isoprenoid biosynthesis; isopentenyl diphosphate biosynthesis via mevalonate pathway.</text>
</comment>
<keyword evidence="4" id="KW-0418">Kinase</keyword>
<evidence type="ECO:0000256" key="3">
    <source>
        <dbReference type="ARBA" id="ARBA00022741"/>
    </source>
</evidence>
<evidence type="ECO:0000256" key="1">
    <source>
        <dbReference type="ARBA" id="ARBA00005092"/>
    </source>
</evidence>